<name>A0A7J0DPZ7_9ERIC</name>
<dbReference type="PANTHER" id="PTHR38222:SF1">
    <property type="entry name" value="TFIIS N-TERMINAL DOMAIN-CONTAINING PROTEIN"/>
    <property type="match status" value="1"/>
</dbReference>
<feature type="region of interest" description="Disordered" evidence="1">
    <location>
        <begin position="1"/>
        <end position="35"/>
    </location>
</feature>
<evidence type="ECO:0000313" key="3">
    <source>
        <dbReference type="Proteomes" id="UP000585474"/>
    </source>
</evidence>
<protein>
    <submittedName>
        <fullName evidence="2">Uncharacterized protein</fullName>
    </submittedName>
</protein>
<reference evidence="3" key="1">
    <citation type="submission" date="2019-07" db="EMBL/GenBank/DDBJ databases">
        <title>De Novo Assembly of kiwifruit Actinidia rufa.</title>
        <authorList>
            <person name="Sugita-Konishi S."/>
            <person name="Sato K."/>
            <person name="Mori E."/>
            <person name="Abe Y."/>
            <person name="Kisaki G."/>
            <person name="Hamano K."/>
            <person name="Suezawa K."/>
            <person name="Otani M."/>
            <person name="Fukuda T."/>
            <person name="Manabe T."/>
            <person name="Gomi K."/>
            <person name="Tabuchi M."/>
            <person name="Akimitsu K."/>
            <person name="Kataoka I."/>
        </authorList>
    </citation>
    <scope>NUCLEOTIDE SEQUENCE [LARGE SCALE GENOMIC DNA]</scope>
    <source>
        <strain evidence="3">cv. Fuchu</strain>
    </source>
</reference>
<keyword evidence="3" id="KW-1185">Reference proteome</keyword>
<evidence type="ECO:0000256" key="1">
    <source>
        <dbReference type="SAM" id="MobiDB-lite"/>
    </source>
</evidence>
<proteinExistence type="predicted"/>
<dbReference type="EMBL" id="BJWL01000339">
    <property type="protein sequence ID" value="GFS39987.1"/>
    <property type="molecule type" value="Genomic_DNA"/>
</dbReference>
<accession>A0A7J0DPZ7</accession>
<dbReference type="AlphaFoldDB" id="A0A7J0DPZ7"/>
<gene>
    <name evidence="2" type="ORF">Acr_00g0065990</name>
</gene>
<dbReference type="OrthoDB" id="607613at2759"/>
<organism evidence="2 3">
    <name type="scientific">Actinidia rufa</name>
    <dbReference type="NCBI Taxonomy" id="165716"/>
    <lineage>
        <taxon>Eukaryota</taxon>
        <taxon>Viridiplantae</taxon>
        <taxon>Streptophyta</taxon>
        <taxon>Embryophyta</taxon>
        <taxon>Tracheophyta</taxon>
        <taxon>Spermatophyta</taxon>
        <taxon>Magnoliopsida</taxon>
        <taxon>eudicotyledons</taxon>
        <taxon>Gunneridae</taxon>
        <taxon>Pentapetalae</taxon>
        <taxon>asterids</taxon>
        <taxon>Ericales</taxon>
        <taxon>Actinidiaceae</taxon>
        <taxon>Actinidia</taxon>
    </lineage>
</organism>
<dbReference type="PANTHER" id="PTHR38222">
    <property type="entry name" value="TFIIS N-TERMINAL DOMAIN-CONTAINING PROTEIN"/>
    <property type="match status" value="1"/>
</dbReference>
<feature type="compositionally biased region" description="Low complexity" evidence="1">
    <location>
        <begin position="21"/>
        <end position="35"/>
    </location>
</feature>
<comment type="caution">
    <text evidence="2">The sequence shown here is derived from an EMBL/GenBank/DDBJ whole genome shotgun (WGS) entry which is preliminary data.</text>
</comment>
<dbReference type="Proteomes" id="UP000585474">
    <property type="component" value="Unassembled WGS sequence"/>
</dbReference>
<evidence type="ECO:0000313" key="2">
    <source>
        <dbReference type="EMBL" id="GFS39987.1"/>
    </source>
</evidence>
<sequence>MSGLVDVWTSEVAKMRNETRTASPSGSSPATPESTQVVQAQENGSTTLITSVLTKLNSRLSKHSEASLSMLVECFSP</sequence>